<evidence type="ECO:0000313" key="2">
    <source>
        <dbReference type="EMBL" id="GAG01576.1"/>
    </source>
</evidence>
<reference evidence="2" key="1">
    <citation type="journal article" date="2014" name="Front. Microbiol.">
        <title>High frequency of phylogenetically diverse reductive dehalogenase-homologous genes in deep subseafloor sedimentary metagenomes.</title>
        <authorList>
            <person name="Kawai M."/>
            <person name="Futagami T."/>
            <person name="Toyoda A."/>
            <person name="Takaki Y."/>
            <person name="Nishi S."/>
            <person name="Hori S."/>
            <person name="Arai W."/>
            <person name="Tsubouchi T."/>
            <person name="Morono Y."/>
            <person name="Uchiyama I."/>
            <person name="Ito T."/>
            <person name="Fujiyama A."/>
            <person name="Inagaki F."/>
            <person name="Takami H."/>
        </authorList>
    </citation>
    <scope>NUCLEOTIDE SEQUENCE</scope>
    <source>
        <strain evidence="2">Expedition CK06-06</strain>
    </source>
</reference>
<sequence length="264" mass="29843">PDYAWQLAKNLDRKRLYMELIRPGKGFQYDGRSIATAKKLGIGVVASTDIYSANPADVQVLNVLLAMRERTLLNKVEQKGCTYSSGYIRSVEEMQLLCSDCPELIVNALDLAESIEFDLLQRDPVMPSVADGHDPARELQEKTYQRAHNRYSWLSQKVCARIDYELDLICRLGFASYFLVVADIVDYARGLGTPTAGRGSGASSIVAYCLGITNVDPLTYKLPFERFLNSGRKDFPDLDIDFCWRLRDDVIDYVYRKYGAKHVA</sequence>
<dbReference type="Gene3D" id="3.20.20.140">
    <property type="entry name" value="Metal-dependent hydrolases"/>
    <property type="match status" value="1"/>
</dbReference>
<feature type="non-terminal residue" evidence="2">
    <location>
        <position position="1"/>
    </location>
</feature>
<protein>
    <recommendedName>
        <fullName evidence="1">Bacterial DNA polymerase III alpha subunit NTPase domain-containing protein</fullName>
    </recommendedName>
</protein>
<accession>X0VM25</accession>
<gene>
    <name evidence="2" type="ORF">S01H1_45628</name>
</gene>
<dbReference type="Pfam" id="PF07733">
    <property type="entry name" value="DNA_pol3_alpha"/>
    <property type="match status" value="1"/>
</dbReference>
<dbReference type="InterPro" id="IPR004805">
    <property type="entry name" value="DnaE2/DnaE/PolC"/>
</dbReference>
<proteinExistence type="predicted"/>
<evidence type="ECO:0000259" key="1">
    <source>
        <dbReference type="Pfam" id="PF07733"/>
    </source>
</evidence>
<dbReference type="InterPro" id="IPR011708">
    <property type="entry name" value="DNA_pol3_alpha_NTPase_dom"/>
</dbReference>
<dbReference type="GO" id="GO:0008408">
    <property type="term" value="F:3'-5' exonuclease activity"/>
    <property type="evidence" value="ECO:0007669"/>
    <property type="project" value="InterPro"/>
</dbReference>
<name>X0VM25_9ZZZZ</name>
<feature type="non-terminal residue" evidence="2">
    <location>
        <position position="264"/>
    </location>
</feature>
<dbReference type="EMBL" id="BARS01029173">
    <property type="protein sequence ID" value="GAG01576.1"/>
    <property type="molecule type" value="Genomic_DNA"/>
</dbReference>
<feature type="domain" description="Bacterial DNA polymerase III alpha subunit NTPase" evidence="1">
    <location>
        <begin position="138"/>
        <end position="264"/>
    </location>
</feature>
<comment type="caution">
    <text evidence="2">The sequence shown here is derived from an EMBL/GenBank/DDBJ whole genome shotgun (WGS) entry which is preliminary data.</text>
</comment>
<organism evidence="2">
    <name type="scientific">marine sediment metagenome</name>
    <dbReference type="NCBI Taxonomy" id="412755"/>
    <lineage>
        <taxon>unclassified sequences</taxon>
        <taxon>metagenomes</taxon>
        <taxon>ecological metagenomes</taxon>
    </lineage>
</organism>
<dbReference type="GO" id="GO:0006260">
    <property type="term" value="P:DNA replication"/>
    <property type="evidence" value="ECO:0007669"/>
    <property type="project" value="InterPro"/>
</dbReference>
<dbReference type="AlphaFoldDB" id="X0VM25"/>
<dbReference type="PANTHER" id="PTHR32294">
    <property type="entry name" value="DNA POLYMERASE III SUBUNIT ALPHA"/>
    <property type="match status" value="1"/>
</dbReference>